<name>Q847U3_ASTYP</name>
<dbReference type="EMBL" id="AY191278">
    <property type="protein sequence ID" value="AAO61943.1"/>
    <property type="molecule type" value="Genomic_DNA"/>
</dbReference>
<proteinExistence type="predicted"/>
<protein>
    <submittedName>
        <fullName evidence="1">Uncharacterized protein</fullName>
    </submittedName>
</protein>
<accession>Q847U3</accession>
<sequence length="96" mass="11298">MSLRLKPRITVNLGSLKHAYQQAKYQKILSLSQCLVRKLRNSQYCLSCANVFDLSHRVRKEPARARVIYILIRKQVSFHSHNSITAWWILKFEVSI</sequence>
<organism evidence="1">
    <name type="scientific">Aster yellows phytoplasma</name>
    <dbReference type="NCBI Taxonomy" id="35779"/>
    <lineage>
        <taxon>Bacteria</taxon>
        <taxon>Bacillati</taxon>
        <taxon>Mycoplasmatota</taxon>
        <taxon>Mollicutes</taxon>
        <taxon>Acholeplasmatales</taxon>
        <taxon>Acholeplasmataceae</taxon>
        <taxon>Candidatus Phytoplasma</taxon>
        <taxon>16SrI (Aster yellows group)</taxon>
    </lineage>
</organism>
<reference evidence="1" key="1">
    <citation type="journal article" date="2003" name="J. Bacteriol.">
        <title>Identification and characterization of phytoplasmal genes, employing a novel method of isolating phytoplasmal genomic DNA.</title>
        <authorList>
            <person name="Melamed S."/>
            <person name="Tanne E."/>
            <person name="Ben-Haim R."/>
            <person name="Edelbaum O."/>
            <person name="Yogev D."/>
            <person name="Sela I."/>
        </authorList>
    </citation>
    <scope>NUCLEOTIDE SEQUENCE</scope>
</reference>
<dbReference type="AlphaFoldDB" id="Q847U3"/>
<evidence type="ECO:0000313" key="1">
    <source>
        <dbReference type="EMBL" id="AAO61943.1"/>
    </source>
</evidence>